<dbReference type="Proteomes" id="UP000516444">
    <property type="component" value="Chromosome"/>
</dbReference>
<reference evidence="1 2" key="1">
    <citation type="journal article" date="2014" name="Int. J. Syst. Evol. Microbiol.">
        <title>Complete genome sequence of Corynebacterium casei LMG S-19264T (=DSM 44701T), isolated from a smear-ripened cheese.</title>
        <authorList>
            <consortium name="US DOE Joint Genome Institute (JGI-PGF)"/>
            <person name="Walter F."/>
            <person name="Albersmeier A."/>
            <person name="Kalinowski J."/>
            <person name="Ruckert C."/>
        </authorList>
    </citation>
    <scope>NUCLEOTIDE SEQUENCE [LARGE SCALE GENOMIC DNA]</scope>
    <source>
        <strain evidence="1 2">JCM 4677</strain>
    </source>
</reference>
<proteinExistence type="predicted"/>
<dbReference type="KEGG" id="sgm:GCM10017557_17020"/>
<evidence type="ECO:0000313" key="2">
    <source>
        <dbReference type="Proteomes" id="UP000516444"/>
    </source>
</evidence>
<organism evidence="1 2">
    <name type="scientific">Streptomyces aurantiacus</name>
    <dbReference type="NCBI Taxonomy" id="47760"/>
    <lineage>
        <taxon>Bacteria</taxon>
        <taxon>Bacillati</taxon>
        <taxon>Actinomycetota</taxon>
        <taxon>Actinomycetes</taxon>
        <taxon>Kitasatosporales</taxon>
        <taxon>Streptomycetaceae</taxon>
        <taxon>Streptomyces</taxon>
        <taxon>Streptomyces aurantiacus group</taxon>
    </lineage>
</organism>
<keyword evidence="2" id="KW-1185">Reference proteome</keyword>
<gene>
    <name evidence="1" type="ORF">GCM10017557_17020</name>
</gene>
<sequence length="41" mass="4494">MFLPASGYQYNPAYGYFQNPAGDPDVVVAAWRAAVFTGDEH</sequence>
<dbReference type="AlphaFoldDB" id="A0A7G1NU29"/>
<evidence type="ECO:0000313" key="1">
    <source>
        <dbReference type="EMBL" id="BCL26843.1"/>
    </source>
</evidence>
<dbReference type="RefSeq" id="WP_281181467.1">
    <property type="nucleotide sequence ID" value="NZ_AP023440.1"/>
</dbReference>
<name>A0A7G1NU29_9ACTN</name>
<dbReference type="EMBL" id="AP023440">
    <property type="protein sequence ID" value="BCL26843.1"/>
    <property type="molecule type" value="Genomic_DNA"/>
</dbReference>
<protein>
    <submittedName>
        <fullName evidence="1">Uncharacterized protein</fullName>
    </submittedName>
</protein>
<accession>A0A7G1NU29</accession>